<dbReference type="PRINTS" id="PR01607">
    <property type="entry name" value="APYRASEFAMLY"/>
</dbReference>
<dbReference type="InterPro" id="IPR029052">
    <property type="entry name" value="Metallo-depent_PP-like"/>
</dbReference>
<dbReference type="SUPFAM" id="SSF55816">
    <property type="entry name" value="5'-nucleotidase (syn. UDP-sugar hydrolase), C-terminal domain"/>
    <property type="match status" value="1"/>
</dbReference>
<comment type="caution">
    <text evidence="5">The sequence shown here is derived from an EMBL/GenBank/DDBJ whole genome shotgun (WGS) entry which is preliminary data.</text>
</comment>
<dbReference type="InterPro" id="IPR006179">
    <property type="entry name" value="5_nucleotidase/apyrase"/>
</dbReference>
<dbReference type="Gene3D" id="3.90.780.10">
    <property type="entry name" value="5'-Nucleotidase, C-terminal domain"/>
    <property type="match status" value="1"/>
</dbReference>
<keyword evidence="1" id="KW-0732">Signal</keyword>
<evidence type="ECO:0000259" key="2">
    <source>
        <dbReference type="Pfam" id="PF00149"/>
    </source>
</evidence>
<name>A0A7Y2Q216_9MICO</name>
<gene>
    <name evidence="5" type="ORF">HLA99_11795</name>
</gene>
<dbReference type="InterPro" id="IPR032109">
    <property type="entry name" value="Big_3_5"/>
</dbReference>
<dbReference type="Pfam" id="PF02872">
    <property type="entry name" value="5_nucleotid_C"/>
    <property type="match status" value="1"/>
</dbReference>
<dbReference type="AlphaFoldDB" id="A0A7Y2Q216"/>
<dbReference type="RefSeq" id="WP_167038643.1">
    <property type="nucleotide sequence ID" value="NZ_BAAANA010000001.1"/>
</dbReference>
<dbReference type="Gene3D" id="2.60.40.10">
    <property type="entry name" value="Immunoglobulins"/>
    <property type="match status" value="1"/>
</dbReference>
<dbReference type="PANTHER" id="PTHR11575:SF24">
    <property type="entry name" value="5'-NUCLEOTIDASE"/>
    <property type="match status" value="1"/>
</dbReference>
<feature type="domain" description="5'-Nucleotidase C-terminal" evidence="3">
    <location>
        <begin position="348"/>
        <end position="506"/>
    </location>
</feature>
<dbReference type="GO" id="GO:0005975">
    <property type="term" value="P:carbohydrate metabolic process"/>
    <property type="evidence" value="ECO:0007669"/>
    <property type="project" value="UniProtKB-ARBA"/>
</dbReference>
<dbReference type="InterPro" id="IPR013783">
    <property type="entry name" value="Ig-like_fold"/>
</dbReference>
<dbReference type="GO" id="GO:0009166">
    <property type="term" value="P:nucleotide catabolic process"/>
    <property type="evidence" value="ECO:0007669"/>
    <property type="project" value="InterPro"/>
</dbReference>
<dbReference type="SUPFAM" id="SSF56300">
    <property type="entry name" value="Metallo-dependent phosphatases"/>
    <property type="match status" value="1"/>
</dbReference>
<dbReference type="PANTHER" id="PTHR11575">
    <property type="entry name" value="5'-NUCLEOTIDASE-RELATED"/>
    <property type="match status" value="1"/>
</dbReference>
<feature type="domain" description="Bacterial Ig-like" evidence="4">
    <location>
        <begin position="658"/>
        <end position="745"/>
    </location>
</feature>
<evidence type="ECO:0000256" key="1">
    <source>
        <dbReference type="ARBA" id="ARBA00022729"/>
    </source>
</evidence>
<dbReference type="Gene3D" id="3.60.21.10">
    <property type="match status" value="1"/>
</dbReference>
<dbReference type="Pfam" id="PF00149">
    <property type="entry name" value="Metallophos"/>
    <property type="match status" value="1"/>
</dbReference>
<feature type="domain" description="Calcineurin-like phosphoesterase" evidence="2">
    <location>
        <begin position="12"/>
        <end position="240"/>
    </location>
</feature>
<dbReference type="GO" id="GO:0008253">
    <property type="term" value="F:5'-nucleotidase activity"/>
    <property type="evidence" value="ECO:0007669"/>
    <property type="project" value="TreeGrafter"/>
</dbReference>
<dbReference type="GO" id="GO:0030288">
    <property type="term" value="C:outer membrane-bounded periplasmic space"/>
    <property type="evidence" value="ECO:0007669"/>
    <property type="project" value="TreeGrafter"/>
</dbReference>
<evidence type="ECO:0000313" key="5">
    <source>
        <dbReference type="EMBL" id="NNH04525.1"/>
    </source>
</evidence>
<reference evidence="5 6" key="1">
    <citation type="submission" date="2020-05" db="EMBL/GenBank/DDBJ databases">
        <title>MicrobeNet Type strains.</title>
        <authorList>
            <person name="Nicholson A.C."/>
        </authorList>
    </citation>
    <scope>NUCLEOTIDE SEQUENCE [LARGE SCALE GENOMIC DNA]</scope>
    <source>
        <strain evidence="5 6">JCM 14282</strain>
    </source>
</reference>
<evidence type="ECO:0000259" key="3">
    <source>
        <dbReference type="Pfam" id="PF02872"/>
    </source>
</evidence>
<dbReference type="EMBL" id="JABEMB010000017">
    <property type="protein sequence ID" value="NNH04525.1"/>
    <property type="molecule type" value="Genomic_DNA"/>
</dbReference>
<sequence length="841" mass="84849">MPAQAADPVTLNILTVNDFHGYIDNTTLKFAGTIEQLRQADGASGANTLLVGAGDFIGASQFASSVAEDQPTIDVFNALGLPVSAVGNHEFDKGWPDLRDRVIGPDGARNAKWDYLAANVYAEGTETPILPEYGLYEAGGLTIGVVGVVTQETPTLVSPGGVVGLTFGDPVEAVNRVAGQLTDGDDANGEADVVVASYHEGAGSGALTLDENVATSPVFAHIVNDTSAKVAAIINGHTHQAYAYNAPVPGDPGRTRPIVQTGNYGTNVGQITLTVDRDTNVVQSSTVRTVPRVATDDAVLLQQYPSLQAVQDIVTDALAYAAVIGNQPVGTLTADVTTAIPDRSQPVSSTNRDDRAKESTLGTLVADAVLATLAPPELGGAQIAVVNPGGLRNELLYAKTPTNDADADGRILYSEANSILPFVNNLATVDMTGAQLKTLLEQQWQRDAAGNVPSRSYLALGTSSGFGYTFDPALPEGSRVTGIMLNGTPVDPAATYRVGTFTFLTGTGNPASAGGDNFHVFRQATNFKDSGLIDRDAWIAYLQAHQPVSPDFRKHSVSVTGLDPAAVVGATQSVAVGSFDLTSAGAPANTSVTATFSKTSDGAGAVQVGTAAVEADSATVDVTFPASAVGAGFLTFTAQPSGTTAVIPVTVAAPAATVTATAKAVEYGTAGKIAVTVASPGTTPAGTVTVADAAGTVLGTANLSNGKATVTLGRTALAPGTHSLTVSYGGSAAVGAGSTTIDLVVNKASSSIGGLSTTLLVAKGKASKVAVLAIANGGVPVEGAVSISYDGKVIGTGTLKNGSASIAIAPFTSRGIKVLSISFDGSATVAGSKGPGLVLVL</sequence>
<accession>A0A7Y2Q216</accession>
<dbReference type="GO" id="GO:0008768">
    <property type="term" value="F:UDP-sugar diphosphatase activity"/>
    <property type="evidence" value="ECO:0007669"/>
    <property type="project" value="TreeGrafter"/>
</dbReference>
<keyword evidence="6" id="KW-1185">Reference proteome</keyword>
<evidence type="ECO:0000313" key="6">
    <source>
        <dbReference type="Proteomes" id="UP000543598"/>
    </source>
</evidence>
<dbReference type="InterPro" id="IPR036907">
    <property type="entry name" value="5'-Nucleotdase_C_sf"/>
</dbReference>
<dbReference type="InterPro" id="IPR008334">
    <property type="entry name" value="5'-Nucleotdase_C"/>
</dbReference>
<dbReference type="Proteomes" id="UP000543598">
    <property type="component" value="Unassembled WGS sequence"/>
</dbReference>
<evidence type="ECO:0000259" key="4">
    <source>
        <dbReference type="Pfam" id="PF16640"/>
    </source>
</evidence>
<dbReference type="Pfam" id="PF16640">
    <property type="entry name" value="Big_3_5"/>
    <property type="match status" value="1"/>
</dbReference>
<proteinExistence type="predicted"/>
<organism evidence="5 6">
    <name type="scientific">Microbacterium ulmi</name>
    <dbReference type="NCBI Taxonomy" id="179095"/>
    <lineage>
        <taxon>Bacteria</taxon>
        <taxon>Bacillati</taxon>
        <taxon>Actinomycetota</taxon>
        <taxon>Actinomycetes</taxon>
        <taxon>Micrococcales</taxon>
        <taxon>Microbacteriaceae</taxon>
        <taxon>Microbacterium</taxon>
    </lineage>
</organism>
<evidence type="ECO:0008006" key="7">
    <source>
        <dbReference type="Google" id="ProtNLM"/>
    </source>
</evidence>
<dbReference type="InterPro" id="IPR004843">
    <property type="entry name" value="Calcineurin-like_PHP"/>
</dbReference>
<protein>
    <recommendedName>
        <fullName evidence="7">5'-nucleotidase</fullName>
    </recommendedName>
</protein>